<evidence type="ECO:0000259" key="11">
    <source>
        <dbReference type="Pfam" id="PF00925"/>
    </source>
</evidence>
<dbReference type="EMBL" id="NRRL01000171">
    <property type="protein sequence ID" value="MBK1671317.1"/>
    <property type="molecule type" value="Genomic_DNA"/>
</dbReference>
<sequence>MSHPSPRPAQSAPSPSPDAAARRRIDRAAGELRRGDPVLLTLTTGAALLALAAEEAGGDGAQRLRRLAGGPPALTVTANRAAALGLQVPDGADAVDLRIASDTPERTAAALLALADPTAPAERSLPTVDRIEAAGPLGSRALSLTRLSRLLPAVLSVPVALDGGAAEAWAREHDLIHLAADDLAAAQAAAAADLHPVADARVPLAGAEDARVHAFRPRDGGPEHLAIVIGQPDTRQPVLVRLHSECFTGDLLGSLRCDCGDQLRGAIQTLAEAGGGVLLYLAQEGRGIGLVNKLRAYRLQDAGVDTLDANIALGFDADERVYLPAAGMLRQLGIAEVRLLTNNPDKLDALAACGIPVRARVPHAFPANGHNERYLATKAARFGHRFE</sequence>
<dbReference type="Gene3D" id="3.40.50.10990">
    <property type="entry name" value="GTP cyclohydrolase II"/>
    <property type="match status" value="1"/>
</dbReference>
<comment type="caution">
    <text evidence="12">The sequence shown here is derived from an EMBL/GenBank/DDBJ whole genome shotgun (WGS) entry which is preliminary data.</text>
</comment>
<feature type="active site" description="Proton acceptor" evidence="9">
    <location>
        <position position="318"/>
    </location>
</feature>
<name>A0ABS1DN11_9PROT</name>
<keyword evidence="7 9" id="KW-0342">GTP-binding</keyword>
<feature type="active site" description="Nucleophile" evidence="9">
    <location>
        <position position="320"/>
    </location>
</feature>
<comment type="pathway">
    <text evidence="1 9">Cofactor biosynthesis; riboflavin biosynthesis; 5-amino-6-(D-ribitylamino)uracil from GTP: step 1/4.</text>
</comment>
<dbReference type="InterPro" id="IPR036144">
    <property type="entry name" value="RibA-like_sf"/>
</dbReference>
<feature type="domain" description="GTP cyclohydrolase II" evidence="11">
    <location>
        <begin position="198"/>
        <end position="362"/>
    </location>
</feature>
<feature type="region of interest" description="Disordered" evidence="10">
    <location>
        <begin position="1"/>
        <end position="22"/>
    </location>
</feature>
<evidence type="ECO:0000256" key="1">
    <source>
        <dbReference type="ARBA" id="ARBA00004853"/>
    </source>
</evidence>
<keyword evidence="2 9" id="KW-0686">Riboflavin biosynthesis</keyword>
<feature type="binding site" evidence="9">
    <location>
        <begin position="284"/>
        <end position="286"/>
    </location>
    <ligand>
        <name>GTP</name>
        <dbReference type="ChEBI" id="CHEBI:37565"/>
    </ligand>
</feature>
<evidence type="ECO:0000256" key="4">
    <source>
        <dbReference type="ARBA" id="ARBA00022741"/>
    </source>
</evidence>
<dbReference type="Pfam" id="PF00925">
    <property type="entry name" value="GTP_cyclohydro2"/>
    <property type="match status" value="1"/>
</dbReference>
<dbReference type="HAMAP" id="MF_00179">
    <property type="entry name" value="RibA"/>
    <property type="match status" value="1"/>
</dbReference>
<keyword evidence="13" id="KW-1185">Reference proteome</keyword>
<dbReference type="Proteomes" id="UP001296873">
    <property type="component" value="Unassembled WGS sequence"/>
</dbReference>
<feature type="binding site" evidence="9">
    <location>
        <position position="262"/>
    </location>
    <ligand>
        <name>GTP</name>
        <dbReference type="ChEBI" id="CHEBI:37565"/>
    </ligand>
</feature>
<dbReference type="SUPFAM" id="SSF142695">
    <property type="entry name" value="RibA-like"/>
    <property type="match status" value="1"/>
</dbReference>
<dbReference type="CDD" id="cd00641">
    <property type="entry name" value="GTP_cyclohydro2"/>
    <property type="match status" value="1"/>
</dbReference>
<evidence type="ECO:0000256" key="10">
    <source>
        <dbReference type="SAM" id="MobiDB-lite"/>
    </source>
</evidence>
<evidence type="ECO:0000313" key="13">
    <source>
        <dbReference type="Proteomes" id="UP001296873"/>
    </source>
</evidence>
<dbReference type="InterPro" id="IPR032677">
    <property type="entry name" value="GTP_cyclohydro_II"/>
</dbReference>
<evidence type="ECO:0000256" key="2">
    <source>
        <dbReference type="ARBA" id="ARBA00022619"/>
    </source>
</evidence>
<evidence type="ECO:0000256" key="8">
    <source>
        <dbReference type="ARBA" id="ARBA00049295"/>
    </source>
</evidence>
<dbReference type="RefSeq" id="WP_200344052.1">
    <property type="nucleotide sequence ID" value="NZ_NRRL01000171.1"/>
</dbReference>
<dbReference type="PANTHER" id="PTHR21327:SF18">
    <property type="entry name" value="3,4-DIHYDROXY-2-BUTANONE 4-PHOSPHATE SYNTHASE"/>
    <property type="match status" value="1"/>
</dbReference>
<keyword evidence="3 9" id="KW-0479">Metal-binding</keyword>
<keyword evidence="5 9" id="KW-0378">Hydrolase</keyword>
<evidence type="ECO:0000313" key="12">
    <source>
        <dbReference type="EMBL" id="MBK1671317.1"/>
    </source>
</evidence>
<reference evidence="12 13" key="1">
    <citation type="journal article" date="2020" name="Microorganisms">
        <title>Osmotic Adaptation and Compatible Solute Biosynthesis of Phototrophic Bacteria as Revealed from Genome Analyses.</title>
        <authorList>
            <person name="Imhoff J.F."/>
            <person name="Rahn T."/>
            <person name="Kunzel S."/>
            <person name="Keller A."/>
            <person name="Neulinger S.C."/>
        </authorList>
    </citation>
    <scope>NUCLEOTIDE SEQUENCE [LARGE SCALE GENOMIC DNA]</scope>
    <source>
        <strain evidence="12 13">DSM 9895</strain>
    </source>
</reference>
<feature type="binding site" evidence="9">
    <location>
        <position position="346"/>
    </location>
    <ligand>
        <name>GTP</name>
        <dbReference type="ChEBI" id="CHEBI:37565"/>
    </ligand>
</feature>
<feature type="binding site" evidence="9">
    <location>
        <position position="341"/>
    </location>
    <ligand>
        <name>GTP</name>
        <dbReference type="ChEBI" id="CHEBI:37565"/>
    </ligand>
</feature>
<keyword evidence="4 9" id="KW-0547">Nucleotide-binding</keyword>
<evidence type="ECO:0000256" key="6">
    <source>
        <dbReference type="ARBA" id="ARBA00022833"/>
    </source>
</evidence>
<comment type="similarity">
    <text evidence="9">Belongs to the GTP cyclohydrolase II family.</text>
</comment>
<keyword evidence="6 9" id="KW-0862">Zinc</keyword>
<evidence type="ECO:0000256" key="3">
    <source>
        <dbReference type="ARBA" id="ARBA00022723"/>
    </source>
</evidence>
<feature type="binding site" evidence="9">
    <location>
        <position position="306"/>
    </location>
    <ligand>
        <name>GTP</name>
        <dbReference type="ChEBI" id="CHEBI:37565"/>
    </ligand>
</feature>
<dbReference type="NCBIfam" id="NF001591">
    <property type="entry name" value="PRK00393.1"/>
    <property type="match status" value="1"/>
</dbReference>
<feature type="binding site" evidence="9">
    <location>
        <position position="246"/>
    </location>
    <ligand>
        <name>Zn(2+)</name>
        <dbReference type="ChEBI" id="CHEBI:29105"/>
        <note>catalytic</note>
    </ligand>
</feature>
<feature type="binding site" evidence="9">
    <location>
        <position position="259"/>
    </location>
    <ligand>
        <name>Zn(2+)</name>
        <dbReference type="ChEBI" id="CHEBI:29105"/>
        <note>catalytic</note>
    </ligand>
</feature>
<comment type="function">
    <text evidence="9">Catalyzes the conversion of GTP to 2,5-diamino-6-ribosylamino-4(3H)-pyrimidinone 5'-phosphate (DARP), formate and pyrophosphate.</text>
</comment>
<dbReference type="EC" id="3.5.4.25" evidence="9"/>
<comment type="catalytic activity">
    <reaction evidence="8 9">
        <text>GTP + 4 H2O = 2,5-diamino-6-hydroxy-4-(5-phosphoribosylamino)-pyrimidine + formate + 2 phosphate + 3 H(+)</text>
        <dbReference type="Rhea" id="RHEA:23704"/>
        <dbReference type="ChEBI" id="CHEBI:15377"/>
        <dbReference type="ChEBI" id="CHEBI:15378"/>
        <dbReference type="ChEBI" id="CHEBI:15740"/>
        <dbReference type="ChEBI" id="CHEBI:37565"/>
        <dbReference type="ChEBI" id="CHEBI:43474"/>
        <dbReference type="ChEBI" id="CHEBI:58614"/>
        <dbReference type="EC" id="3.5.4.25"/>
    </reaction>
</comment>
<dbReference type="PANTHER" id="PTHR21327">
    <property type="entry name" value="GTP CYCLOHYDROLASE II-RELATED"/>
    <property type="match status" value="1"/>
</dbReference>
<feature type="binding site" evidence="9">
    <location>
        <begin position="241"/>
        <end position="245"/>
    </location>
    <ligand>
        <name>GTP</name>
        <dbReference type="ChEBI" id="CHEBI:37565"/>
    </ligand>
</feature>
<organism evidence="12 13">
    <name type="scientific">Rhodovibrio sodomensis</name>
    <dbReference type="NCBI Taxonomy" id="1088"/>
    <lineage>
        <taxon>Bacteria</taxon>
        <taxon>Pseudomonadati</taxon>
        <taxon>Pseudomonadota</taxon>
        <taxon>Alphaproteobacteria</taxon>
        <taxon>Rhodospirillales</taxon>
        <taxon>Rhodovibrionaceae</taxon>
        <taxon>Rhodovibrio</taxon>
    </lineage>
</organism>
<feature type="compositionally biased region" description="Low complexity" evidence="10">
    <location>
        <begin position="1"/>
        <end position="19"/>
    </location>
</feature>
<feature type="binding site" evidence="9">
    <location>
        <position position="257"/>
    </location>
    <ligand>
        <name>Zn(2+)</name>
        <dbReference type="ChEBI" id="CHEBI:29105"/>
        <note>catalytic</note>
    </ligand>
</feature>
<evidence type="ECO:0000256" key="9">
    <source>
        <dbReference type="HAMAP-Rule" id="MF_00179"/>
    </source>
</evidence>
<accession>A0ABS1DN11</accession>
<dbReference type="InterPro" id="IPR000926">
    <property type="entry name" value="RibA"/>
</dbReference>
<protein>
    <recommendedName>
        <fullName evidence="9">GTP cyclohydrolase-2</fullName>
        <ecNumber evidence="9">3.5.4.25</ecNumber>
    </recommendedName>
    <alternativeName>
        <fullName evidence="9">GTP cyclohydrolase II</fullName>
    </alternativeName>
</protein>
<evidence type="ECO:0000256" key="5">
    <source>
        <dbReference type="ARBA" id="ARBA00022801"/>
    </source>
</evidence>
<comment type="cofactor">
    <cofactor evidence="9">
        <name>Zn(2+)</name>
        <dbReference type="ChEBI" id="CHEBI:29105"/>
    </cofactor>
    <text evidence="9">Binds 1 zinc ion per subunit.</text>
</comment>
<proteinExistence type="inferred from homology"/>
<gene>
    <name evidence="9" type="primary">ribA</name>
    <name evidence="12" type="ORF">CKO28_25280</name>
</gene>
<evidence type="ECO:0000256" key="7">
    <source>
        <dbReference type="ARBA" id="ARBA00023134"/>
    </source>
</evidence>